<comment type="similarity">
    <text evidence="2">Belongs to the complex I 20 kDa subunit family.</text>
</comment>
<sequence>MFRILKKSLKTGVVTGEHPPAEASPKPASPETKAKAAPFRRSLAIREVDTGSCNACEMEMNALMNPVYDAERFGIHIVASPRHADALVVTGPVTVNMAKPLKDVYTQTPDPKIVIALGDCAINCGIFAGSYAVTGPVDRHIPVDVRIAGCPPKPAEILASLTRLREKGGPGQPDG</sequence>
<organism evidence="9 10">
    <name type="scientific">Nitrospira tepida</name>
    <dbReference type="NCBI Taxonomy" id="2973512"/>
    <lineage>
        <taxon>Bacteria</taxon>
        <taxon>Pseudomonadati</taxon>
        <taxon>Nitrospirota</taxon>
        <taxon>Nitrospiria</taxon>
        <taxon>Nitrospirales</taxon>
        <taxon>Nitrospiraceae</taxon>
        <taxon>Nitrospira</taxon>
    </lineage>
</organism>
<evidence type="ECO:0000259" key="8">
    <source>
        <dbReference type="Pfam" id="PF01058"/>
    </source>
</evidence>
<evidence type="ECO:0000256" key="7">
    <source>
        <dbReference type="SAM" id="MobiDB-lite"/>
    </source>
</evidence>
<dbReference type="SUPFAM" id="SSF56770">
    <property type="entry name" value="HydA/Nqo6-like"/>
    <property type="match status" value="1"/>
</dbReference>
<dbReference type="PANTHER" id="PTHR42989:SF1">
    <property type="entry name" value="FORMATE HYDROGENLYASE SUBUNIT 7-RELATED"/>
    <property type="match status" value="1"/>
</dbReference>
<accession>A0AA86MVN5</accession>
<protein>
    <submittedName>
        <fullName evidence="9">Hydrogenase</fullName>
    </submittedName>
</protein>
<dbReference type="InterPro" id="IPR006137">
    <property type="entry name" value="NADH_UbQ_OxRdtase-like_20kDa"/>
</dbReference>
<feature type="domain" description="NADH:ubiquinone oxidoreductase-like 20kDa subunit" evidence="8">
    <location>
        <begin position="53"/>
        <end position="163"/>
    </location>
</feature>
<dbReference type="EMBL" id="OX365700">
    <property type="protein sequence ID" value="CAI4029849.1"/>
    <property type="molecule type" value="Genomic_DNA"/>
</dbReference>
<dbReference type="KEGG" id="nti:DNFV4_00268"/>
<evidence type="ECO:0000256" key="2">
    <source>
        <dbReference type="ARBA" id="ARBA00009173"/>
    </source>
</evidence>
<keyword evidence="10" id="KW-1185">Reference proteome</keyword>
<keyword evidence="5" id="KW-0408">Iron</keyword>
<comment type="cofactor">
    <cofactor evidence="1">
        <name>[4Fe-4S] cluster</name>
        <dbReference type="ChEBI" id="CHEBI:49883"/>
    </cofactor>
</comment>
<evidence type="ECO:0000256" key="6">
    <source>
        <dbReference type="ARBA" id="ARBA00023014"/>
    </source>
</evidence>
<evidence type="ECO:0000313" key="9">
    <source>
        <dbReference type="EMBL" id="CAI4029849.1"/>
    </source>
</evidence>
<evidence type="ECO:0000256" key="5">
    <source>
        <dbReference type="ARBA" id="ARBA00023004"/>
    </source>
</evidence>
<keyword evidence="6" id="KW-0411">Iron-sulfur</keyword>
<reference evidence="9" key="1">
    <citation type="submission" date="2022-10" db="EMBL/GenBank/DDBJ databases">
        <authorList>
            <person name="Koch H."/>
        </authorList>
    </citation>
    <scope>NUCLEOTIDE SEQUENCE</scope>
    <source>
        <strain evidence="9">DNF</strain>
    </source>
</reference>
<dbReference type="Gene3D" id="3.40.50.12280">
    <property type="match status" value="1"/>
</dbReference>
<gene>
    <name evidence="9" type="ORF">DNFV4_00268</name>
</gene>
<dbReference type="RefSeq" id="WP_289266873.1">
    <property type="nucleotide sequence ID" value="NZ_OX365700.1"/>
</dbReference>
<evidence type="ECO:0000256" key="1">
    <source>
        <dbReference type="ARBA" id="ARBA00001966"/>
    </source>
</evidence>
<dbReference type="GO" id="GO:0051539">
    <property type="term" value="F:4 iron, 4 sulfur cluster binding"/>
    <property type="evidence" value="ECO:0007669"/>
    <property type="project" value="UniProtKB-KW"/>
</dbReference>
<name>A0AA86MVN5_9BACT</name>
<keyword evidence="3" id="KW-0004">4Fe-4S</keyword>
<evidence type="ECO:0000313" key="10">
    <source>
        <dbReference type="Proteomes" id="UP001179121"/>
    </source>
</evidence>
<dbReference type="GO" id="GO:0046872">
    <property type="term" value="F:metal ion binding"/>
    <property type="evidence" value="ECO:0007669"/>
    <property type="project" value="UniProtKB-KW"/>
</dbReference>
<dbReference type="Pfam" id="PF01058">
    <property type="entry name" value="Oxidored_q6"/>
    <property type="match status" value="1"/>
</dbReference>
<evidence type="ECO:0000256" key="4">
    <source>
        <dbReference type="ARBA" id="ARBA00022723"/>
    </source>
</evidence>
<evidence type="ECO:0000256" key="3">
    <source>
        <dbReference type="ARBA" id="ARBA00022485"/>
    </source>
</evidence>
<dbReference type="PANTHER" id="PTHR42989">
    <property type="entry name" value="HYDROGENASE-4 COMPONENT I"/>
    <property type="match status" value="1"/>
</dbReference>
<feature type="compositionally biased region" description="Low complexity" evidence="7">
    <location>
        <begin position="21"/>
        <end position="31"/>
    </location>
</feature>
<feature type="region of interest" description="Disordered" evidence="7">
    <location>
        <begin position="13"/>
        <end position="37"/>
    </location>
</feature>
<dbReference type="NCBIfam" id="NF005012">
    <property type="entry name" value="PRK06411.1"/>
    <property type="match status" value="1"/>
</dbReference>
<dbReference type="InterPro" id="IPR052375">
    <property type="entry name" value="Complex_I_20kDa-like"/>
</dbReference>
<dbReference type="AlphaFoldDB" id="A0AA86MVN5"/>
<keyword evidence="4" id="KW-0479">Metal-binding</keyword>
<dbReference type="Proteomes" id="UP001179121">
    <property type="component" value="Chromosome"/>
</dbReference>
<proteinExistence type="inferred from homology"/>